<dbReference type="Gene3D" id="3.30.70.1320">
    <property type="entry name" value="Multidrug efflux transporter AcrB pore domain like"/>
    <property type="match status" value="1"/>
</dbReference>
<keyword evidence="7 8" id="KW-0472">Membrane</keyword>
<feature type="transmembrane region" description="Helical" evidence="8">
    <location>
        <begin position="965"/>
        <end position="983"/>
    </location>
</feature>
<dbReference type="PANTHER" id="PTHR32063">
    <property type="match status" value="1"/>
</dbReference>
<dbReference type="EMBL" id="JAPFQI010000031">
    <property type="protein sequence ID" value="MCW8088277.1"/>
    <property type="molecule type" value="Genomic_DNA"/>
</dbReference>
<comment type="similarity">
    <text evidence="2">Belongs to the resistance-nodulation-cell division (RND) (TC 2.A.6) family.</text>
</comment>
<dbReference type="Gene3D" id="3.30.70.1440">
    <property type="entry name" value="Multidrug efflux transporter AcrB pore domain"/>
    <property type="match status" value="1"/>
</dbReference>
<evidence type="ECO:0000313" key="9">
    <source>
        <dbReference type="EMBL" id="MCW8088277.1"/>
    </source>
</evidence>
<protein>
    <submittedName>
        <fullName evidence="9">Efflux RND transporter permease subunit</fullName>
    </submittedName>
</protein>
<feature type="transmembrane region" description="Helical" evidence="8">
    <location>
        <begin position="445"/>
        <end position="465"/>
    </location>
</feature>
<keyword evidence="5 8" id="KW-0812">Transmembrane</keyword>
<dbReference type="PRINTS" id="PR00702">
    <property type="entry name" value="ACRIFLAVINRP"/>
</dbReference>
<evidence type="ECO:0000256" key="5">
    <source>
        <dbReference type="ARBA" id="ARBA00022692"/>
    </source>
</evidence>
<feature type="transmembrane region" description="Helical" evidence="8">
    <location>
        <begin position="477"/>
        <end position="500"/>
    </location>
</feature>
<dbReference type="InterPro" id="IPR001036">
    <property type="entry name" value="Acrflvin-R"/>
</dbReference>
<dbReference type="InterPro" id="IPR027463">
    <property type="entry name" value="AcrB_DN_DC_subdom"/>
</dbReference>
<dbReference type="RefSeq" id="WP_301592475.1">
    <property type="nucleotide sequence ID" value="NZ_JAPFQI010000031.1"/>
</dbReference>
<feature type="transmembrane region" description="Helical" evidence="8">
    <location>
        <begin position="995"/>
        <end position="1017"/>
    </location>
</feature>
<feature type="transmembrane region" description="Helical" evidence="8">
    <location>
        <begin position="913"/>
        <end position="932"/>
    </location>
</feature>
<evidence type="ECO:0000256" key="7">
    <source>
        <dbReference type="ARBA" id="ARBA00023136"/>
    </source>
</evidence>
<dbReference type="SUPFAM" id="SSF82693">
    <property type="entry name" value="Multidrug efflux transporter AcrB pore domain, PN1, PN2, PC1 and PC2 subdomains"/>
    <property type="match status" value="2"/>
</dbReference>
<keyword evidence="6 8" id="KW-1133">Transmembrane helix</keyword>
<dbReference type="Gene3D" id="3.30.2090.10">
    <property type="entry name" value="Multidrug efflux transporter AcrB TolC docking domain, DN and DC subdomains"/>
    <property type="match status" value="2"/>
</dbReference>
<dbReference type="InterPro" id="IPR004763">
    <property type="entry name" value="CusA-like"/>
</dbReference>
<accession>A0ABT3P1J1</accession>
<evidence type="ECO:0000313" key="10">
    <source>
        <dbReference type="Proteomes" id="UP001526430"/>
    </source>
</evidence>
<dbReference type="PANTHER" id="PTHR32063:SF4">
    <property type="entry name" value="SLR6043 PROTEIN"/>
    <property type="match status" value="1"/>
</dbReference>
<evidence type="ECO:0000256" key="6">
    <source>
        <dbReference type="ARBA" id="ARBA00022989"/>
    </source>
</evidence>
<dbReference type="Pfam" id="PF00873">
    <property type="entry name" value="ACR_tran"/>
    <property type="match status" value="1"/>
</dbReference>
<dbReference type="NCBIfam" id="TIGR00914">
    <property type="entry name" value="2A0601"/>
    <property type="match status" value="1"/>
</dbReference>
<dbReference type="SUPFAM" id="SSF82714">
    <property type="entry name" value="Multidrug efflux transporter AcrB TolC docking domain, DN and DC subdomains"/>
    <property type="match status" value="2"/>
</dbReference>
<feature type="transmembrane region" description="Helical" evidence="8">
    <location>
        <begin position="858"/>
        <end position="878"/>
    </location>
</feature>
<evidence type="ECO:0000256" key="2">
    <source>
        <dbReference type="ARBA" id="ARBA00010942"/>
    </source>
</evidence>
<comment type="caution">
    <text evidence="9">The sequence shown here is derived from an EMBL/GenBank/DDBJ whole genome shotgun (WGS) entry which is preliminary data.</text>
</comment>
<organism evidence="9 10">
    <name type="scientific">Sabulicella glaciei</name>
    <dbReference type="NCBI Taxonomy" id="2984948"/>
    <lineage>
        <taxon>Bacteria</taxon>
        <taxon>Pseudomonadati</taxon>
        <taxon>Pseudomonadota</taxon>
        <taxon>Alphaproteobacteria</taxon>
        <taxon>Acetobacterales</taxon>
        <taxon>Acetobacteraceae</taxon>
        <taxon>Sabulicella</taxon>
    </lineage>
</organism>
<keyword evidence="4" id="KW-1003">Cell membrane</keyword>
<dbReference type="Gene3D" id="3.30.70.1430">
    <property type="entry name" value="Multidrug efflux transporter AcrB pore domain"/>
    <property type="match status" value="2"/>
</dbReference>
<evidence type="ECO:0000256" key="8">
    <source>
        <dbReference type="SAM" id="Phobius"/>
    </source>
</evidence>
<evidence type="ECO:0000256" key="1">
    <source>
        <dbReference type="ARBA" id="ARBA00004651"/>
    </source>
</evidence>
<dbReference type="Gene3D" id="1.20.1640.10">
    <property type="entry name" value="Multidrug efflux transporter AcrB transmembrane domain"/>
    <property type="match status" value="2"/>
</dbReference>
<feature type="transmembrane region" description="Helical" evidence="8">
    <location>
        <begin position="885"/>
        <end position="907"/>
    </location>
</feature>
<proteinExistence type="inferred from homology"/>
<keyword evidence="3" id="KW-0813">Transport</keyword>
<feature type="transmembrane region" description="Helical" evidence="8">
    <location>
        <begin position="12"/>
        <end position="31"/>
    </location>
</feature>
<feature type="transmembrane region" description="Helical" evidence="8">
    <location>
        <begin position="533"/>
        <end position="553"/>
    </location>
</feature>
<comment type="subcellular location">
    <subcellularLocation>
        <location evidence="1">Cell membrane</location>
        <topology evidence="1">Multi-pass membrane protein</topology>
    </subcellularLocation>
</comment>
<evidence type="ECO:0000256" key="3">
    <source>
        <dbReference type="ARBA" id="ARBA00022448"/>
    </source>
</evidence>
<keyword evidence="10" id="KW-1185">Reference proteome</keyword>
<name>A0ABT3P1J1_9PROT</name>
<dbReference type="Proteomes" id="UP001526430">
    <property type="component" value="Unassembled WGS sequence"/>
</dbReference>
<gene>
    <name evidence="9" type="ORF">OF850_22055</name>
</gene>
<reference evidence="9 10" key="1">
    <citation type="submission" date="2022-10" db="EMBL/GenBank/DDBJ databases">
        <title>Roseococcus glaciei nov., sp. nov., isolated from glacier.</title>
        <authorList>
            <person name="Liu Q."/>
            <person name="Xin Y.-H."/>
        </authorList>
    </citation>
    <scope>NUCLEOTIDE SEQUENCE [LARGE SCALE GENOMIC DNA]</scope>
    <source>
        <strain evidence="9 10">MDT2-1-1</strain>
    </source>
</reference>
<dbReference type="SUPFAM" id="SSF82866">
    <property type="entry name" value="Multidrug efflux transporter AcrB transmembrane domain"/>
    <property type="match status" value="2"/>
</dbReference>
<evidence type="ECO:0000256" key="4">
    <source>
        <dbReference type="ARBA" id="ARBA00022475"/>
    </source>
</evidence>
<feature type="transmembrane region" description="Helical" evidence="8">
    <location>
        <begin position="364"/>
        <end position="386"/>
    </location>
</feature>
<sequence length="1050" mass="112957">MFNAIVGFSLRNRIFVLAVALLVSGYGAWTLSRMPVDVFPDLNKPTVTLMTEAEGFAPEEVEQLVSFPIETAVNGLPGVTRVRSVSSVGLSIVFIEFDWGADIWRARQQVSERLGQIQSQLPPRVLPAMAPVSSIMGEIMLVAMTAPQDGSVSPMQLRELADWVMRPRLLTIPGISQVIPIGGEVRQFRVMPDLDRLHALEITYDQLATALRQFGVNAGGGYVDQAGREYLIRNIGRTTSLEDLRNATVGFREGQPIALRQVAEVGYGARFKRGEAGVDGTPAVILAIAKQPGADTIRLTRAVEAALRELQAGMPRGVAADRVKFRQADFIEQSIANLQQVLVEAFAVVAVVLFTFLLNTRTTFISLTAIPLSILLTAIVFAAFGLSINTMTLGGIAIAVGELVDDAVVDVENIFRRLRENRERGEPEPVLSVVAHASSEVRSGIVYATLIIVLVFIPLFALSGIEGRLFAPLGVAYIVSILCSLLVAVTVTPVLSYWLLPRMRQMGKHDGWLVRKLKAGNDRALRWAFGHRSFVLGVAAAGVALAAASVPFLPRTFLPPFNEGTLVISVTYQPGISLAQSDALGRVAERLLLEVPEVKGVGRRTGRAELDEHAEGVHSSEIDLDLREGARPRGEVLADIRARLSALPAAVNIGQPISHRLDHMLSGVRAQIALKVFGDDLDTLRTLSETLRARLAANVSGLTDLQLERQVRVPQLRIAVDHERAALYGVSAASLTETLEALTGGAVVSQIMDGARRFDVVLRLADEDRTTARLAEALVETPGGRVPLRLLARVEEADGPNQILREGARRRMVVLANTAPGTDMSAAVAAIRAEIAAVPMPPGYTTSLEGTFQAQEEAMQTIAVLAVVSLSLIFIVLYSRYRSAMLAAIIMGNVPLALIGAVAALWITGQPLSVATMVGFVTLTGITTRNGILKVSHYLNLALHEGERWGLGLVLRGSAERLTPVLMTALSAGLALIPLAVGAEAPGKEILHPVAVTILGGLISATLLDTLVTPILFHRFGRTALERLRAEASERTVQTGSRSHATADTY</sequence>